<dbReference type="Proteomes" id="UP000199139">
    <property type="component" value="Unassembled WGS sequence"/>
</dbReference>
<evidence type="ECO:0000313" key="3">
    <source>
        <dbReference type="EMBL" id="SFS76523.1"/>
    </source>
</evidence>
<dbReference type="EMBL" id="BJWJ01000008">
    <property type="protein sequence ID" value="GEM04091.1"/>
    <property type="molecule type" value="Genomic_DNA"/>
</dbReference>
<dbReference type="AlphaFoldDB" id="A0A1I6SHX1"/>
<evidence type="ECO:0000259" key="1">
    <source>
        <dbReference type="Pfam" id="PF13472"/>
    </source>
</evidence>
<sequence length="487" mass="54365">MAELINRDDSLNTGRVKLNNAIKAFNETVVEGDSSVEAAQARVNADNTVTYDTLKDRLDAEHTEVNAQLEQKANQDYVDTQLSNISDGSPKGVYSNLTDLQNAHPTGATGIYVVTLDGKWYYWNGSQWTAGGTYQGTVIADKTIAANMLKSDFNYRGFFFGDTYDANNLLEEGRYYVASTVLNLPKRNYFGTEAVSVILEVERYNTRIVQKARPINYPNEVYYRYTDSTFAGVKWVWLQRENQPLWGKKVILMGDSLTAQGKQHLTIWEKTGAEVDRIAIGGTTMSNHGNSADYSKLSFYSLANAISTGDFTEQDTAVANIFSSSGGATDLNVWLTKFKAIDWNTVDYIILRYGTNDHAMDNPIGLIDRTNFDTSTYVGAFNQGVKDILEAYPHIRIFVATPLWRYSSNIGAGGDSDVTPNNNGDYMVDFVDALETASGFNHLPYHDYYRHSGINSYTNTHYLSDQTHPNDAGSKLIGTIDSYFLIR</sequence>
<gene>
    <name evidence="2" type="ORF">HMI01_10790</name>
    <name evidence="3" type="ORF">SAMN05421668_10963</name>
</gene>
<reference evidence="2 5" key="2">
    <citation type="submission" date="2019-07" db="EMBL/GenBank/DDBJ databases">
        <title>Whole genome shotgun sequence of Halolactibacillus miurensis NBRC 100873.</title>
        <authorList>
            <person name="Hosoyama A."/>
            <person name="Uohara A."/>
            <person name="Ohji S."/>
            <person name="Ichikawa N."/>
        </authorList>
    </citation>
    <scope>NUCLEOTIDE SEQUENCE [LARGE SCALE GENOMIC DNA]</scope>
    <source>
        <strain evidence="2 5">NBRC 100873</strain>
    </source>
</reference>
<dbReference type="CDD" id="cd00229">
    <property type="entry name" value="SGNH_hydrolase"/>
    <property type="match status" value="1"/>
</dbReference>
<proteinExistence type="predicted"/>
<dbReference type="RefSeq" id="WP_089853947.1">
    <property type="nucleotide sequence ID" value="NZ_FPAI01000009.1"/>
</dbReference>
<dbReference type="Gene3D" id="3.40.50.1110">
    <property type="entry name" value="SGNH hydrolase"/>
    <property type="match status" value="1"/>
</dbReference>
<dbReference type="CDD" id="cd19958">
    <property type="entry name" value="pyocin_knob"/>
    <property type="match status" value="1"/>
</dbReference>
<reference evidence="3 4" key="1">
    <citation type="submission" date="2016-10" db="EMBL/GenBank/DDBJ databases">
        <authorList>
            <person name="de Groot N.N."/>
        </authorList>
    </citation>
    <scope>NUCLEOTIDE SEQUENCE [LARGE SCALE GENOMIC DNA]</scope>
    <source>
        <strain evidence="3 4">DSM 17074</strain>
    </source>
</reference>
<dbReference type="SUPFAM" id="SSF52266">
    <property type="entry name" value="SGNH hydrolase"/>
    <property type="match status" value="1"/>
</dbReference>
<dbReference type="InterPro" id="IPR013830">
    <property type="entry name" value="SGNH_hydro"/>
</dbReference>
<feature type="domain" description="SGNH hydrolase-type esterase" evidence="1">
    <location>
        <begin position="315"/>
        <end position="475"/>
    </location>
</feature>
<organism evidence="3 4">
    <name type="scientific">Halolactibacillus miurensis</name>
    <dbReference type="NCBI Taxonomy" id="306541"/>
    <lineage>
        <taxon>Bacteria</taxon>
        <taxon>Bacillati</taxon>
        <taxon>Bacillota</taxon>
        <taxon>Bacilli</taxon>
        <taxon>Bacillales</taxon>
        <taxon>Bacillaceae</taxon>
        <taxon>Halolactibacillus</taxon>
    </lineage>
</organism>
<dbReference type="Proteomes" id="UP000321773">
    <property type="component" value="Unassembled WGS sequence"/>
</dbReference>
<protein>
    <submittedName>
        <fullName evidence="3">Lysophospholipase L1</fullName>
    </submittedName>
</protein>
<dbReference type="Pfam" id="PF13472">
    <property type="entry name" value="Lipase_GDSL_2"/>
    <property type="match status" value="1"/>
</dbReference>
<accession>A0A1I6SHX1</accession>
<dbReference type="STRING" id="306541.SAMN05421668_10963"/>
<name>A0A1I6SHX1_9BACI</name>
<evidence type="ECO:0000313" key="2">
    <source>
        <dbReference type="EMBL" id="GEM04091.1"/>
    </source>
</evidence>
<dbReference type="EMBL" id="FPAI01000009">
    <property type="protein sequence ID" value="SFS76523.1"/>
    <property type="molecule type" value="Genomic_DNA"/>
</dbReference>
<evidence type="ECO:0000313" key="4">
    <source>
        <dbReference type="Proteomes" id="UP000199139"/>
    </source>
</evidence>
<keyword evidence="5" id="KW-1185">Reference proteome</keyword>
<dbReference type="InterPro" id="IPR036514">
    <property type="entry name" value="SGNH_hydro_sf"/>
</dbReference>
<evidence type="ECO:0000313" key="5">
    <source>
        <dbReference type="Proteomes" id="UP000321773"/>
    </source>
</evidence>